<keyword evidence="3" id="KW-0547">Nucleotide-binding</keyword>
<protein>
    <recommendedName>
        <fullName evidence="7">Protein kinase domain-containing protein</fullName>
    </recommendedName>
</protein>
<evidence type="ECO:0000256" key="5">
    <source>
        <dbReference type="ARBA" id="ARBA00022840"/>
    </source>
</evidence>
<keyword evidence="1" id="KW-0723">Serine/threonine-protein kinase</keyword>
<keyword evidence="5" id="KW-0067">ATP-binding</keyword>
<dbReference type="Gene3D" id="1.10.510.10">
    <property type="entry name" value="Transferase(Phosphotransferase) domain 1"/>
    <property type="match status" value="1"/>
</dbReference>
<dbReference type="InterPro" id="IPR011009">
    <property type="entry name" value="Kinase-like_dom_sf"/>
</dbReference>
<feature type="compositionally biased region" description="Basic and acidic residues" evidence="6">
    <location>
        <begin position="316"/>
        <end position="326"/>
    </location>
</feature>
<dbReference type="Pfam" id="PF00069">
    <property type="entry name" value="Pkinase"/>
    <property type="match status" value="1"/>
</dbReference>
<comment type="caution">
    <text evidence="8">The sequence shown here is derived from an EMBL/GenBank/DDBJ whole genome shotgun (WGS) entry which is preliminary data.</text>
</comment>
<dbReference type="InterPro" id="IPR008271">
    <property type="entry name" value="Ser/Thr_kinase_AS"/>
</dbReference>
<evidence type="ECO:0000256" key="2">
    <source>
        <dbReference type="ARBA" id="ARBA00022679"/>
    </source>
</evidence>
<evidence type="ECO:0000313" key="9">
    <source>
        <dbReference type="Proteomes" id="UP001470230"/>
    </source>
</evidence>
<dbReference type="PROSITE" id="PS50011">
    <property type="entry name" value="PROTEIN_KINASE_DOM"/>
    <property type="match status" value="1"/>
</dbReference>
<sequence>MYSAKTENGYLIRIPKTFRCYTCLSTLGCGSTSIVVKVEDKNTGKYYSAKIISVTDIENRKLMDAIQKEIAILQEVDHSNIIKLRESFEIQNRYDEEFIVMILEYCDLGDLLTLVTKHKIKNENQIKTIILGFLDAIRYLHSRGISHGDIKSENILLNKNNVAKLCDFGYCRTTFIAGNESKNGTLYYAAPELFRRGEFDPLKSDIYAVGITLYSLFELTFPFKDGDQHYITKQIVNNNLSFRIGMNKKLKELVIKCTDKDPKNRPTIEEIINDDYFNFGGKKNITKNNNLAQINLLIEKTKKNTNQSFSSSSNQEKYEYEPKIPETYESNLKF</sequence>
<evidence type="ECO:0000256" key="6">
    <source>
        <dbReference type="SAM" id="MobiDB-lite"/>
    </source>
</evidence>
<evidence type="ECO:0000313" key="8">
    <source>
        <dbReference type="EMBL" id="KAK8846200.1"/>
    </source>
</evidence>
<dbReference type="InterPro" id="IPR000719">
    <property type="entry name" value="Prot_kinase_dom"/>
</dbReference>
<name>A0ABR2HFI8_9EUKA</name>
<reference evidence="8 9" key="1">
    <citation type="submission" date="2024-04" db="EMBL/GenBank/DDBJ databases">
        <title>Tritrichomonas musculus Genome.</title>
        <authorList>
            <person name="Alves-Ferreira E."/>
            <person name="Grigg M."/>
            <person name="Lorenzi H."/>
            <person name="Galac M."/>
        </authorList>
    </citation>
    <scope>NUCLEOTIDE SEQUENCE [LARGE SCALE GENOMIC DNA]</scope>
    <source>
        <strain evidence="8 9">EAF2021</strain>
    </source>
</reference>
<dbReference type="PROSITE" id="PS00108">
    <property type="entry name" value="PROTEIN_KINASE_ST"/>
    <property type="match status" value="1"/>
</dbReference>
<gene>
    <name evidence="8" type="ORF">M9Y10_020206</name>
</gene>
<keyword evidence="9" id="KW-1185">Reference proteome</keyword>
<evidence type="ECO:0000259" key="7">
    <source>
        <dbReference type="PROSITE" id="PS50011"/>
    </source>
</evidence>
<dbReference type="EMBL" id="JAPFFF010000029">
    <property type="protein sequence ID" value="KAK8846200.1"/>
    <property type="molecule type" value="Genomic_DNA"/>
</dbReference>
<dbReference type="PANTHER" id="PTHR24346:SF82">
    <property type="entry name" value="KP78A-RELATED"/>
    <property type="match status" value="1"/>
</dbReference>
<feature type="region of interest" description="Disordered" evidence="6">
    <location>
        <begin position="304"/>
        <end position="334"/>
    </location>
</feature>
<dbReference type="Proteomes" id="UP001470230">
    <property type="component" value="Unassembled WGS sequence"/>
</dbReference>
<evidence type="ECO:0000256" key="1">
    <source>
        <dbReference type="ARBA" id="ARBA00022527"/>
    </source>
</evidence>
<proteinExistence type="predicted"/>
<keyword evidence="4" id="KW-0418">Kinase</keyword>
<dbReference type="SMART" id="SM00220">
    <property type="entry name" value="S_TKc"/>
    <property type="match status" value="1"/>
</dbReference>
<evidence type="ECO:0000256" key="3">
    <source>
        <dbReference type="ARBA" id="ARBA00022741"/>
    </source>
</evidence>
<feature type="compositionally biased region" description="Low complexity" evidence="6">
    <location>
        <begin position="304"/>
        <end position="315"/>
    </location>
</feature>
<dbReference type="PANTHER" id="PTHR24346">
    <property type="entry name" value="MAP/MICROTUBULE AFFINITY-REGULATING KINASE"/>
    <property type="match status" value="1"/>
</dbReference>
<evidence type="ECO:0000256" key="4">
    <source>
        <dbReference type="ARBA" id="ARBA00022777"/>
    </source>
</evidence>
<organism evidence="8 9">
    <name type="scientific">Tritrichomonas musculus</name>
    <dbReference type="NCBI Taxonomy" id="1915356"/>
    <lineage>
        <taxon>Eukaryota</taxon>
        <taxon>Metamonada</taxon>
        <taxon>Parabasalia</taxon>
        <taxon>Tritrichomonadida</taxon>
        <taxon>Tritrichomonadidae</taxon>
        <taxon>Tritrichomonas</taxon>
    </lineage>
</organism>
<feature type="domain" description="Protein kinase" evidence="7">
    <location>
        <begin position="21"/>
        <end position="277"/>
    </location>
</feature>
<keyword evidence="2" id="KW-0808">Transferase</keyword>
<dbReference type="SUPFAM" id="SSF56112">
    <property type="entry name" value="Protein kinase-like (PK-like)"/>
    <property type="match status" value="1"/>
</dbReference>
<accession>A0ABR2HFI8</accession>